<dbReference type="Gene3D" id="3.40.1190.20">
    <property type="match status" value="1"/>
</dbReference>
<protein>
    <recommendedName>
        <fullName evidence="1">Carbohydrate kinase PfkB domain-containing protein</fullName>
    </recommendedName>
</protein>
<dbReference type="AlphaFoldDB" id="A0A0F9SFS1"/>
<sequence>MNNESFESDIVILGHVAKDIIEVDGIQSTSLGGGVYYGGIAGSHMGLKITVITRLKQEDFNILDIFKKNKVEVFAYPSEETSGLRNIYSSGNMEFRNYKSLGFAGLFRSAEIPDSLKTKFFIISSIVAGEVDLKLLDYIKKKYPTKTCLDMQGFIRFSKDGKVFYSSISGKEKKDIISKINVLKLDQTEAETLTGEKSINKAAKELYRYGPKEILITHENGIFLYTLKDIYHFPWKSRNSTGRTGRGDTTFISYLGKRITQSPENSLKFAAALTSLKLEKPGPFNLPLSQVENLIKREY</sequence>
<dbReference type="SUPFAM" id="SSF53613">
    <property type="entry name" value="Ribokinase-like"/>
    <property type="match status" value="1"/>
</dbReference>
<evidence type="ECO:0000313" key="2">
    <source>
        <dbReference type="EMBL" id="KKN35791.1"/>
    </source>
</evidence>
<dbReference type="InterPro" id="IPR011611">
    <property type="entry name" value="PfkB_dom"/>
</dbReference>
<gene>
    <name evidence="2" type="ORF">LCGC14_0780050</name>
</gene>
<evidence type="ECO:0000259" key="1">
    <source>
        <dbReference type="Pfam" id="PF00294"/>
    </source>
</evidence>
<dbReference type="EMBL" id="LAZR01002011">
    <property type="protein sequence ID" value="KKN35791.1"/>
    <property type="molecule type" value="Genomic_DNA"/>
</dbReference>
<accession>A0A0F9SFS1</accession>
<feature type="domain" description="Carbohydrate kinase PfkB" evidence="1">
    <location>
        <begin position="141"/>
        <end position="283"/>
    </location>
</feature>
<name>A0A0F9SFS1_9ZZZZ</name>
<comment type="caution">
    <text evidence="2">The sequence shown here is derived from an EMBL/GenBank/DDBJ whole genome shotgun (WGS) entry which is preliminary data.</text>
</comment>
<dbReference type="Pfam" id="PF00294">
    <property type="entry name" value="PfkB"/>
    <property type="match status" value="1"/>
</dbReference>
<dbReference type="InterPro" id="IPR029056">
    <property type="entry name" value="Ribokinase-like"/>
</dbReference>
<organism evidence="2">
    <name type="scientific">marine sediment metagenome</name>
    <dbReference type="NCBI Taxonomy" id="412755"/>
    <lineage>
        <taxon>unclassified sequences</taxon>
        <taxon>metagenomes</taxon>
        <taxon>ecological metagenomes</taxon>
    </lineage>
</organism>
<proteinExistence type="predicted"/>
<reference evidence="2" key="1">
    <citation type="journal article" date="2015" name="Nature">
        <title>Complex archaea that bridge the gap between prokaryotes and eukaryotes.</title>
        <authorList>
            <person name="Spang A."/>
            <person name="Saw J.H."/>
            <person name="Jorgensen S.L."/>
            <person name="Zaremba-Niedzwiedzka K."/>
            <person name="Martijn J."/>
            <person name="Lind A.E."/>
            <person name="van Eijk R."/>
            <person name="Schleper C."/>
            <person name="Guy L."/>
            <person name="Ettema T.J."/>
        </authorList>
    </citation>
    <scope>NUCLEOTIDE SEQUENCE</scope>
</reference>